<protein>
    <recommendedName>
        <fullName evidence="8">Putative ER transporter 6TM N-terminal domain-containing protein</fullName>
    </recommendedName>
</protein>
<proteinExistence type="predicted"/>
<evidence type="ECO:0000313" key="9">
    <source>
        <dbReference type="EMBL" id="RCI02251.1"/>
    </source>
</evidence>
<dbReference type="Pfam" id="PF10337">
    <property type="entry name" value="ArAE_2_N"/>
    <property type="match status" value="1"/>
</dbReference>
<evidence type="ECO:0000259" key="8">
    <source>
        <dbReference type="Pfam" id="PF10337"/>
    </source>
</evidence>
<feature type="transmembrane region" description="Helical" evidence="7">
    <location>
        <begin position="21"/>
        <end position="46"/>
    </location>
</feature>
<dbReference type="OrthoDB" id="68611at2759"/>
<comment type="subcellular location">
    <subcellularLocation>
        <location evidence="1">Membrane</location>
        <topology evidence="1">Multi-pass membrane protein</topology>
    </subcellularLocation>
</comment>
<dbReference type="InterPro" id="IPR018823">
    <property type="entry name" value="ArAE_2_N"/>
</dbReference>
<keyword evidence="2 7" id="KW-0812">Transmembrane</keyword>
<dbReference type="InterPro" id="IPR023244">
    <property type="entry name" value="Brefeldin_A-sensitivity_4"/>
</dbReference>
<keyword evidence="4 7" id="KW-0472">Membrane</keyword>
<dbReference type="STRING" id="4846.A0A367KJC5"/>
<dbReference type="Pfam" id="PF11744">
    <property type="entry name" value="ALMT"/>
    <property type="match status" value="1"/>
</dbReference>
<evidence type="ECO:0000256" key="6">
    <source>
        <dbReference type="SAM" id="MobiDB-lite"/>
    </source>
</evidence>
<keyword evidence="3 7" id="KW-1133">Transmembrane helix</keyword>
<dbReference type="PANTHER" id="PTHR47804:SF3">
    <property type="entry name" value="PROTEIN BRE4"/>
    <property type="match status" value="1"/>
</dbReference>
<feature type="transmembrane region" description="Helical" evidence="7">
    <location>
        <begin position="58"/>
        <end position="77"/>
    </location>
</feature>
<evidence type="ECO:0000256" key="2">
    <source>
        <dbReference type="ARBA" id="ARBA00022692"/>
    </source>
</evidence>
<feature type="compositionally biased region" description="Basic and acidic residues" evidence="6">
    <location>
        <begin position="462"/>
        <end position="473"/>
    </location>
</feature>
<keyword evidence="5" id="KW-0175">Coiled coil</keyword>
<feature type="coiled-coil region" evidence="5">
    <location>
        <begin position="180"/>
        <end position="207"/>
    </location>
</feature>
<dbReference type="GO" id="GO:0016020">
    <property type="term" value="C:membrane"/>
    <property type="evidence" value="ECO:0007669"/>
    <property type="project" value="UniProtKB-SubCell"/>
</dbReference>
<evidence type="ECO:0000313" key="10">
    <source>
        <dbReference type="Proteomes" id="UP000253551"/>
    </source>
</evidence>
<feature type="transmembrane region" description="Helical" evidence="7">
    <location>
        <begin position="669"/>
        <end position="690"/>
    </location>
</feature>
<evidence type="ECO:0000256" key="5">
    <source>
        <dbReference type="SAM" id="Coils"/>
    </source>
</evidence>
<dbReference type="PRINTS" id="PR02047">
    <property type="entry name" value="BREFELDNASP4"/>
</dbReference>
<dbReference type="GO" id="GO:0015743">
    <property type="term" value="P:malate transport"/>
    <property type="evidence" value="ECO:0007669"/>
    <property type="project" value="InterPro"/>
</dbReference>
<organism evidence="9 10">
    <name type="scientific">Rhizopus stolonifer</name>
    <name type="common">Rhizopus nigricans</name>
    <dbReference type="NCBI Taxonomy" id="4846"/>
    <lineage>
        <taxon>Eukaryota</taxon>
        <taxon>Fungi</taxon>
        <taxon>Fungi incertae sedis</taxon>
        <taxon>Mucoromycota</taxon>
        <taxon>Mucoromycotina</taxon>
        <taxon>Mucoromycetes</taxon>
        <taxon>Mucorales</taxon>
        <taxon>Mucorineae</taxon>
        <taxon>Rhizopodaceae</taxon>
        <taxon>Rhizopus</taxon>
    </lineage>
</organism>
<feature type="transmembrane region" description="Helical" evidence="7">
    <location>
        <begin position="562"/>
        <end position="581"/>
    </location>
</feature>
<feature type="transmembrane region" description="Helical" evidence="7">
    <location>
        <begin position="110"/>
        <end position="134"/>
    </location>
</feature>
<feature type="transmembrane region" description="Helical" evidence="7">
    <location>
        <begin position="531"/>
        <end position="550"/>
    </location>
</feature>
<gene>
    <name evidence="9" type="ORF">CU098_008765</name>
</gene>
<dbReference type="InterPro" id="IPR052430">
    <property type="entry name" value="IVT-Associated"/>
</dbReference>
<feature type="transmembrane region" description="Helical" evidence="7">
    <location>
        <begin position="588"/>
        <end position="606"/>
    </location>
</feature>
<sequence>MVLGTIFFNASGAAGNQVVEMILNILIMIPACIWCAIVSYLCTVYNRHIQSASLYSNGAGVIASLGFLISVFLTAYFRLKYPRLLIPSLQAFTIPFFGLTRNIYATSFDVMSIVGIFYPTLIGGGIALMVNLILWPETAARISEVSFGSALSSISSVLDCIDTEVLKDHVDIAFSDLAASKKLRQTIQKLDTDIAKMQKSRREAKYEIVISHYCPLWYKSFAKTMDGMTQNLYGLSLAVEREAYIILDQKLQTHQKVNPATRLQRQYALENGDTLMSQGSEYIAIGTNKLENGGTVSRIEYKFISRLNSSVQPEIKQFVQTCAHAMKSIRYRLETHRAIHSYLSCVDHANGQYDLTSALVNLDNAKVILQKEYEERQSEPTEDHYLIFTILFCLTQFGQKLVALDKQATELIQKRKSGRFPRIFFPHVHWRKWLEQTGEHVQTENTVTEHVLFGQQHVLNREDTRRSEHHPDSSEGTSAFKPSGGIDKRMSIESDWEDKASVALQHAPGNHVWNKWLYTLNVWCRTDPFRYAVKFTVTMELLALMAWLPIPGVNELYNNNHGQWALLSAMVVFNFTVGSTLTQCVYRVVATVIGAICGYLSLLAAGRNANPYVLAVMILIFQVPMWFTLLGSKYPRIGFISLLTLAVISSTGYIDTNHEDLFAPVWKRTLTAIIAILVVIVIDHLLWPVWARTMVRKHLSDLLIATGIQYSKVASLVCQENTQSYRYKSTLLDAQINAKVLKRQQQMTSQMLELAVMEPRITKGTFPIDIYRQMLYHERNILYWIDHLLKTQQFISEHVRKKIMNPLNPYRKELAAAVHLYLFTLAGSLRTKSSLPASLPSAEMARQILQKRQSEVWHQSFHELSRVVDPEDNTANDEETRRQKRSAENQIYWQTYAAGSVEVIMEQEAIGELMVKLMGQHIFKAATKDWIE</sequence>
<dbReference type="InterPro" id="IPR020966">
    <property type="entry name" value="ALMT"/>
</dbReference>
<feature type="transmembrane region" description="Helical" evidence="7">
    <location>
        <begin position="612"/>
        <end position="630"/>
    </location>
</feature>
<name>A0A367KJC5_RHIST</name>
<dbReference type="AlphaFoldDB" id="A0A367KJC5"/>
<feature type="domain" description="Putative ER transporter 6TM N-terminal" evidence="8">
    <location>
        <begin position="41"/>
        <end position="335"/>
    </location>
</feature>
<comment type="caution">
    <text evidence="9">The sequence shown here is derived from an EMBL/GenBank/DDBJ whole genome shotgun (WGS) entry which is preliminary data.</text>
</comment>
<evidence type="ECO:0000256" key="7">
    <source>
        <dbReference type="SAM" id="Phobius"/>
    </source>
</evidence>
<evidence type="ECO:0000256" key="4">
    <source>
        <dbReference type="ARBA" id="ARBA00023136"/>
    </source>
</evidence>
<dbReference type="EMBL" id="PJQM01001471">
    <property type="protein sequence ID" value="RCI02251.1"/>
    <property type="molecule type" value="Genomic_DNA"/>
</dbReference>
<dbReference type="Proteomes" id="UP000253551">
    <property type="component" value="Unassembled WGS sequence"/>
</dbReference>
<accession>A0A367KJC5</accession>
<reference evidence="9 10" key="1">
    <citation type="journal article" date="2018" name="G3 (Bethesda)">
        <title>Phylogenetic and Phylogenomic Definition of Rhizopus Species.</title>
        <authorList>
            <person name="Gryganskyi A.P."/>
            <person name="Golan J."/>
            <person name="Dolatabadi S."/>
            <person name="Mondo S."/>
            <person name="Robb S."/>
            <person name="Idnurm A."/>
            <person name="Muszewska A."/>
            <person name="Steczkiewicz K."/>
            <person name="Masonjones S."/>
            <person name="Liao H.L."/>
            <person name="Gajdeczka M.T."/>
            <person name="Anike F."/>
            <person name="Vuek A."/>
            <person name="Anishchenko I.M."/>
            <person name="Voigt K."/>
            <person name="de Hoog G.S."/>
            <person name="Smith M.E."/>
            <person name="Heitman J."/>
            <person name="Vilgalys R."/>
            <person name="Stajich J.E."/>
        </authorList>
    </citation>
    <scope>NUCLEOTIDE SEQUENCE [LARGE SCALE GENOMIC DNA]</scope>
    <source>
        <strain evidence="9 10">LSU 92-RS-03</strain>
    </source>
</reference>
<keyword evidence="10" id="KW-1185">Reference proteome</keyword>
<evidence type="ECO:0000256" key="1">
    <source>
        <dbReference type="ARBA" id="ARBA00004141"/>
    </source>
</evidence>
<evidence type="ECO:0000256" key="3">
    <source>
        <dbReference type="ARBA" id="ARBA00022989"/>
    </source>
</evidence>
<dbReference type="PANTHER" id="PTHR47804">
    <property type="entry name" value="60S RIBOSOMAL PROTEIN L19"/>
    <property type="match status" value="1"/>
</dbReference>
<feature type="region of interest" description="Disordered" evidence="6">
    <location>
        <begin position="462"/>
        <end position="487"/>
    </location>
</feature>
<feature type="transmembrane region" description="Helical" evidence="7">
    <location>
        <begin position="637"/>
        <end position="654"/>
    </location>
</feature>